<evidence type="ECO:0008006" key="5">
    <source>
        <dbReference type="Google" id="ProtNLM"/>
    </source>
</evidence>
<keyword evidence="2" id="KW-0732">Signal</keyword>
<feature type="chain" id="PRO_5021908850" description="Transmembrane protein" evidence="2">
    <location>
        <begin position="23"/>
        <end position="82"/>
    </location>
</feature>
<evidence type="ECO:0000256" key="2">
    <source>
        <dbReference type="SAM" id="SignalP"/>
    </source>
</evidence>
<keyword evidence="4" id="KW-1185">Reference proteome</keyword>
<feature type="transmembrane region" description="Helical" evidence="1">
    <location>
        <begin position="46"/>
        <end position="70"/>
    </location>
</feature>
<comment type="caution">
    <text evidence="3">The sequence shown here is derived from an EMBL/GenBank/DDBJ whole genome shotgun (WGS) entry which is preliminary data.</text>
</comment>
<keyword evidence="1" id="KW-1133">Transmembrane helix</keyword>
<protein>
    <recommendedName>
        <fullName evidence="5">Transmembrane protein</fullName>
    </recommendedName>
</protein>
<dbReference type="EMBL" id="CABITT030000001">
    <property type="protein sequence ID" value="VVA90330.1"/>
    <property type="molecule type" value="Genomic_DNA"/>
</dbReference>
<gene>
    <name evidence="3" type="ORF">ANE_LOCUS775</name>
</gene>
<reference evidence="3" key="1">
    <citation type="submission" date="2019-07" db="EMBL/GenBank/DDBJ databases">
        <authorList>
            <person name="Dittberner H."/>
        </authorList>
    </citation>
    <scope>NUCLEOTIDE SEQUENCE [LARGE SCALE GENOMIC DNA]</scope>
</reference>
<evidence type="ECO:0000256" key="1">
    <source>
        <dbReference type="SAM" id="Phobius"/>
    </source>
</evidence>
<evidence type="ECO:0000313" key="3">
    <source>
        <dbReference type="EMBL" id="VVA90330.1"/>
    </source>
</evidence>
<dbReference type="AlphaFoldDB" id="A0A565ALN3"/>
<accession>A0A565ALN3</accession>
<keyword evidence="1" id="KW-0472">Membrane</keyword>
<name>A0A565ALN3_9BRAS</name>
<dbReference type="Proteomes" id="UP000489600">
    <property type="component" value="Unassembled WGS sequence"/>
</dbReference>
<keyword evidence="1" id="KW-0812">Transmembrane</keyword>
<feature type="signal peptide" evidence="2">
    <location>
        <begin position="1"/>
        <end position="22"/>
    </location>
</feature>
<organism evidence="3 4">
    <name type="scientific">Arabis nemorensis</name>
    <dbReference type="NCBI Taxonomy" id="586526"/>
    <lineage>
        <taxon>Eukaryota</taxon>
        <taxon>Viridiplantae</taxon>
        <taxon>Streptophyta</taxon>
        <taxon>Embryophyta</taxon>
        <taxon>Tracheophyta</taxon>
        <taxon>Spermatophyta</taxon>
        <taxon>Magnoliopsida</taxon>
        <taxon>eudicotyledons</taxon>
        <taxon>Gunneridae</taxon>
        <taxon>Pentapetalae</taxon>
        <taxon>rosids</taxon>
        <taxon>malvids</taxon>
        <taxon>Brassicales</taxon>
        <taxon>Brassicaceae</taxon>
        <taxon>Arabideae</taxon>
        <taxon>Arabis</taxon>
    </lineage>
</organism>
<sequence>MASNLRLIVLLLLVSLSVTVTSVSSIAPSPTDQAMFDNGTPLNGFVLIAIKVVGLIVIVCIFHGAMYCKIRKAFRGQGRKLT</sequence>
<proteinExistence type="predicted"/>
<evidence type="ECO:0000313" key="4">
    <source>
        <dbReference type="Proteomes" id="UP000489600"/>
    </source>
</evidence>